<accession>A0A507EEX1</accession>
<dbReference type="AlphaFoldDB" id="A0A507EEX1"/>
<dbReference type="Proteomes" id="UP000318582">
    <property type="component" value="Unassembled WGS sequence"/>
</dbReference>
<feature type="region of interest" description="Disordered" evidence="2">
    <location>
        <begin position="505"/>
        <end position="546"/>
    </location>
</feature>
<sequence>MSEISQETLHAAVLLAIAKLKPTDSTANDYVNLLLQPGAIEDGVNNIAQATRTLAPLELTQDVCRALQAGRDPVETFVQLNLAQRRKDYEREQELEARVKELEMDLTDTKRKLCEAELEVQLFQQKHREQTGTKKKRSHTYQKTKAAALAKSETAPFGEQCDALRNNVEFLELVRLLLRGCELADDADGLTVEQSSLITKVGDQILKHVMGDVCNRTVQLGSNIVKERKAEDVEHTAVIAKGLKAAVDGVGPIALRIIAFASSNIVTGAERENFVVMFTAFIRDLIEMICAIGAALNDIRVLSGDAPPVEDDDSTAAMTKEGENPDMCQTLCILIVDLCKQQPILISGTMLMLAEKCEVLTRLMRGSASVLPAMFADGAEEAMCELTAAHTSCWELSLAKDDDQYAAASALCISYYFLYALEQMLQMNELAQQDGFVCEQLARACYTMLENSLMCTPPEYSAYAFRLCVQMQEFLGAQQFCVNRVAMDIVSRCLATASRQSIWDTDSFRRSPPPPNDGDPTDTLPGSATTMGDSVPAASPPRAESSPKVFCYCRRVRHLPPILYEP</sequence>
<feature type="compositionally biased region" description="Low complexity" evidence="2">
    <location>
        <begin position="534"/>
        <end position="546"/>
    </location>
</feature>
<organism evidence="3 4">
    <name type="scientific">Powellomyces hirtus</name>
    <dbReference type="NCBI Taxonomy" id="109895"/>
    <lineage>
        <taxon>Eukaryota</taxon>
        <taxon>Fungi</taxon>
        <taxon>Fungi incertae sedis</taxon>
        <taxon>Chytridiomycota</taxon>
        <taxon>Chytridiomycota incertae sedis</taxon>
        <taxon>Chytridiomycetes</taxon>
        <taxon>Spizellomycetales</taxon>
        <taxon>Powellomycetaceae</taxon>
        <taxon>Powellomyces</taxon>
    </lineage>
</organism>
<keyword evidence="1" id="KW-0175">Coiled coil</keyword>
<proteinExistence type="predicted"/>
<protein>
    <submittedName>
        <fullName evidence="3">Uncharacterized protein</fullName>
    </submittedName>
</protein>
<dbReference type="EMBL" id="QEAQ01000003">
    <property type="protein sequence ID" value="TPX62332.1"/>
    <property type="molecule type" value="Genomic_DNA"/>
</dbReference>
<evidence type="ECO:0000256" key="1">
    <source>
        <dbReference type="SAM" id="Coils"/>
    </source>
</evidence>
<keyword evidence="4" id="KW-1185">Reference proteome</keyword>
<gene>
    <name evidence="3" type="ORF">PhCBS80983_g00446</name>
</gene>
<evidence type="ECO:0000313" key="3">
    <source>
        <dbReference type="EMBL" id="TPX62332.1"/>
    </source>
</evidence>
<reference evidence="3 4" key="1">
    <citation type="journal article" date="2019" name="Sci. Rep.">
        <title>Comparative genomics of chytrid fungi reveal insights into the obligate biotrophic and pathogenic lifestyle of Synchytrium endobioticum.</title>
        <authorList>
            <person name="van de Vossenberg B.T.L.H."/>
            <person name="Warris S."/>
            <person name="Nguyen H.D.T."/>
            <person name="van Gent-Pelzer M.P.E."/>
            <person name="Joly D.L."/>
            <person name="van de Geest H.C."/>
            <person name="Bonants P.J.M."/>
            <person name="Smith D.S."/>
            <person name="Levesque C.A."/>
            <person name="van der Lee T.A.J."/>
        </authorList>
    </citation>
    <scope>NUCLEOTIDE SEQUENCE [LARGE SCALE GENOMIC DNA]</scope>
    <source>
        <strain evidence="3 4">CBS 809.83</strain>
    </source>
</reference>
<feature type="coiled-coil region" evidence="1">
    <location>
        <begin position="85"/>
        <end position="112"/>
    </location>
</feature>
<name>A0A507EEX1_9FUNG</name>
<comment type="caution">
    <text evidence="3">The sequence shown here is derived from an EMBL/GenBank/DDBJ whole genome shotgun (WGS) entry which is preliminary data.</text>
</comment>
<evidence type="ECO:0000256" key="2">
    <source>
        <dbReference type="SAM" id="MobiDB-lite"/>
    </source>
</evidence>
<evidence type="ECO:0000313" key="4">
    <source>
        <dbReference type="Proteomes" id="UP000318582"/>
    </source>
</evidence>